<evidence type="ECO:0000313" key="2">
    <source>
        <dbReference type="Proteomes" id="UP000265926"/>
    </source>
</evidence>
<dbReference type="EMBL" id="QWGR01000002">
    <property type="protein sequence ID" value="RIJ49945.1"/>
    <property type="molecule type" value="Genomic_DNA"/>
</dbReference>
<dbReference type="PROSITE" id="PS51257">
    <property type="entry name" value="PROKAR_LIPOPROTEIN"/>
    <property type="match status" value="1"/>
</dbReference>
<reference evidence="1 2" key="1">
    <citation type="submission" date="2018-08" db="EMBL/GenBank/DDBJ databases">
        <title>Pallidiluteibacterium maritimus gen. nov., sp. nov., isolated from coastal sediment.</title>
        <authorList>
            <person name="Zhou L.Y."/>
        </authorList>
    </citation>
    <scope>NUCLEOTIDE SEQUENCE [LARGE SCALE GENOMIC DNA]</scope>
    <source>
        <strain evidence="1 2">XSD2</strain>
    </source>
</reference>
<gene>
    <name evidence="1" type="ORF">D1614_04170</name>
</gene>
<keyword evidence="2" id="KW-1185">Reference proteome</keyword>
<dbReference type="AlphaFoldDB" id="A0A399T4U6"/>
<name>A0A399T4U6_9BACT</name>
<accession>A0A399T4U6</accession>
<dbReference type="RefSeq" id="WP_119436633.1">
    <property type="nucleotide sequence ID" value="NZ_QWGR01000002.1"/>
</dbReference>
<protein>
    <recommendedName>
        <fullName evidence="3">Lipoprotein</fullName>
    </recommendedName>
</protein>
<dbReference type="Proteomes" id="UP000265926">
    <property type="component" value="Unassembled WGS sequence"/>
</dbReference>
<comment type="caution">
    <text evidence="1">The sequence shown here is derived from an EMBL/GenBank/DDBJ whole genome shotgun (WGS) entry which is preliminary data.</text>
</comment>
<evidence type="ECO:0000313" key="1">
    <source>
        <dbReference type="EMBL" id="RIJ49945.1"/>
    </source>
</evidence>
<dbReference type="OrthoDB" id="676083at2"/>
<organism evidence="1 2">
    <name type="scientific">Maribellus luteus</name>
    <dbReference type="NCBI Taxonomy" id="2305463"/>
    <lineage>
        <taxon>Bacteria</taxon>
        <taxon>Pseudomonadati</taxon>
        <taxon>Bacteroidota</taxon>
        <taxon>Bacteroidia</taxon>
        <taxon>Marinilabiliales</taxon>
        <taxon>Prolixibacteraceae</taxon>
        <taxon>Maribellus</taxon>
    </lineage>
</organism>
<evidence type="ECO:0008006" key="3">
    <source>
        <dbReference type="Google" id="ProtNLM"/>
    </source>
</evidence>
<sequence length="144" mass="16641">MKAFTLLLIILVFVACNKDKENVPTYTNDKFELTAAADWTLVNEQGIDTYVGYYQKEDYKIEFDFGYLAYGNIDSIKNTPDLLLFEELLIDGNKAKIVKENRPDGTRLSAYIDKGDEVNKNRLYTFNTSNDQLFIDIVKSHKFK</sequence>
<proteinExistence type="predicted"/>